<evidence type="ECO:0000313" key="2">
    <source>
        <dbReference type="Proteomes" id="UP000683925"/>
    </source>
</evidence>
<name>A0A8S1YMI7_PAROT</name>
<comment type="caution">
    <text evidence="1">The sequence shown here is derived from an EMBL/GenBank/DDBJ whole genome shotgun (WGS) entry which is preliminary data.</text>
</comment>
<dbReference type="EMBL" id="CAJJDP010000201">
    <property type="protein sequence ID" value="CAD8214963.1"/>
    <property type="molecule type" value="Genomic_DNA"/>
</dbReference>
<accession>A0A8S1YMI7</accession>
<reference evidence="1" key="1">
    <citation type="submission" date="2021-01" db="EMBL/GenBank/DDBJ databases">
        <authorList>
            <consortium name="Genoscope - CEA"/>
            <person name="William W."/>
        </authorList>
    </citation>
    <scope>NUCLEOTIDE SEQUENCE</scope>
</reference>
<keyword evidence="2" id="KW-1185">Reference proteome</keyword>
<sequence length="201" mass="23364">MGNSRIKQNREQSKNDFYEMKKICQHFFERLTILMNFFKENAYFLKKNNQNTFFKRSQNYIKEDLKKSFENIGIQQTLGDFLARTGNIKSIFKSKRNAQCVCFSPNSKSLADSSYKFVYLLNLNNGNFSPYSNTLASGIDDNSIRLRDILIKYLPQIWTNNIIEESVSSIISILHISTELIFQSQGALILKENLEINLAQI</sequence>
<gene>
    <name evidence="1" type="ORF">POCTA_138.1.T1970002</name>
</gene>
<dbReference type="Proteomes" id="UP000683925">
    <property type="component" value="Unassembled WGS sequence"/>
</dbReference>
<dbReference type="OrthoDB" id="239865at2759"/>
<proteinExistence type="predicted"/>
<evidence type="ECO:0000313" key="1">
    <source>
        <dbReference type="EMBL" id="CAD8214963.1"/>
    </source>
</evidence>
<protein>
    <submittedName>
        <fullName evidence="1">Uncharacterized protein</fullName>
    </submittedName>
</protein>
<organism evidence="1 2">
    <name type="scientific">Paramecium octaurelia</name>
    <dbReference type="NCBI Taxonomy" id="43137"/>
    <lineage>
        <taxon>Eukaryota</taxon>
        <taxon>Sar</taxon>
        <taxon>Alveolata</taxon>
        <taxon>Ciliophora</taxon>
        <taxon>Intramacronucleata</taxon>
        <taxon>Oligohymenophorea</taxon>
        <taxon>Peniculida</taxon>
        <taxon>Parameciidae</taxon>
        <taxon>Paramecium</taxon>
    </lineage>
</organism>
<dbReference type="AlphaFoldDB" id="A0A8S1YMI7"/>